<feature type="compositionally biased region" description="Gly residues" evidence="3">
    <location>
        <begin position="130"/>
        <end position="140"/>
    </location>
</feature>
<dbReference type="PANTHER" id="PTHR15481">
    <property type="entry name" value="RIBONUCLEIC ACID BINDING PROTEIN S1"/>
    <property type="match status" value="1"/>
</dbReference>
<evidence type="ECO:0000256" key="1">
    <source>
        <dbReference type="ARBA" id="ARBA00022884"/>
    </source>
</evidence>
<dbReference type="OrthoDB" id="5970at2759"/>
<dbReference type="InterPro" id="IPR035979">
    <property type="entry name" value="RBD_domain_sf"/>
</dbReference>
<feature type="compositionally biased region" description="Basic and acidic residues" evidence="3">
    <location>
        <begin position="330"/>
        <end position="345"/>
    </location>
</feature>
<dbReference type="GO" id="GO:0061574">
    <property type="term" value="C:ASAP complex"/>
    <property type="evidence" value="ECO:0007669"/>
    <property type="project" value="TreeGrafter"/>
</dbReference>
<name>A0A8B7N749_HYAAZ</name>
<dbReference type="Gene3D" id="3.30.70.330">
    <property type="match status" value="1"/>
</dbReference>
<dbReference type="AlphaFoldDB" id="A0A8B7N749"/>
<dbReference type="Pfam" id="PF00076">
    <property type="entry name" value="RRM_1"/>
    <property type="match status" value="1"/>
</dbReference>
<feature type="compositionally biased region" description="Low complexity" evidence="3">
    <location>
        <begin position="364"/>
        <end position="374"/>
    </location>
</feature>
<evidence type="ECO:0000256" key="3">
    <source>
        <dbReference type="SAM" id="MobiDB-lite"/>
    </source>
</evidence>
<reference evidence="6" key="1">
    <citation type="submission" date="2025-08" db="UniProtKB">
        <authorList>
            <consortium name="RefSeq"/>
        </authorList>
    </citation>
    <scope>IDENTIFICATION</scope>
    <source>
        <tissue evidence="6">Whole organism</tissue>
    </source>
</reference>
<organism evidence="5 6">
    <name type="scientific">Hyalella azteca</name>
    <name type="common">Amphipod</name>
    <dbReference type="NCBI Taxonomy" id="294128"/>
    <lineage>
        <taxon>Eukaryota</taxon>
        <taxon>Metazoa</taxon>
        <taxon>Ecdysozoa</taxon>
        <taxon>Arthropoda</taxon>
        <taxon>Crustacea</taxon>
        <taxon>Multicrustacea</taxon>
        <taxon>Malacostraca</taxon>
        <taxon>Eumalacostraca</taxon>
        <taxon>Peracarida</taxon>
        <taxon>Amphipoda</taxon>
        <taxon>Senticaudata</taxon>
        <taxon>Talitrida</taxon>
        <taxon>Talitroidea</taxon>
        <taxon>Hyalellidae</taxon>
        <taxon>Hyalella</taxon>
    </lineage>
</organism>
<feature type="domain" description="RRM" evidence="4">
    <location>
        <begin position="17"/>
        <end position="90"/>
    </location>
</feature>
<gene>
    <name evidence="6" type="primary">LOC108667224</name>
</gene>
<dbReference type="GO" id="GO:0003723">
    <property type="term" value="F:RNA binding"/>
    <property type="evidence" value="ECO:0007669"/>
    <property type="project" value="UniProtKB-UniRule"/>
</dbReference>
<dbReference type="SUPFAM" id="SSF54928">
    <property type="entry name" value="RNA-binding domain, RBD"/>
    <property type="match status" value="1"/>
</dbReference>
<keyword evidence="1 2" id="KW-0694">RNA-binding</keyword>
<proteinExistence type="predicted"/>
<sequence length="448" mass="49705">MESGDEGSKTEDKSSHTRVFLENLPKDIRKDEIDKTFSRFGHIAKVYLIYDPPGSGFVEYLDCRDAEYAANQMDGAEFMGARVSAKVTRGGVARGRGFSRGGPFRGRGYGDGDRGGFRGGFVPRGDYRGGRGGGFRGSFRGGDRGGFRGRGNFRGSFRGGFDGDRGGFGGRGYSRGGGRGYYERGSGFKSGGSYSSHDGYEKFDSFEKPYNKSYDKGYDKPYDKGYDKPYDKGYDKPYDKGYDKPYDKGFDKAYDKGYDKLYDKPYDKYEKENGFSRYPPSEKYASGGYSSSSGLGAPREGYSSSRRDDYARSRSPVSRSRYKPSSPYPARDRSRSPHRAMDDPYYRGAGGYSTSNSSSKMPYVASSVAVMSSSKGPGWEDYGGGRSASYDRDRRRPPADRDSDRKRDEGSRSSRYSSGYSTSGAPQKEYFASSSSYGSRRADDVPRY</sequence>
<evidence type="ECO:0000313" key="6">
    <source>
        <dbReference type="RefSeq" id="XP_018009712.1"/>
    </source>
</evidence>
<dbReference type="GO" id="GO:0005737">
    <property type="term" value="C:cytoplasm"/>
    <property type="evidence" value="ECO:0007669"/>
    <property type="project" value="TreeGrafter"/>
</dbReference>
<feature type="compositionally biased region" description="Basic and acidic residues" evidence="3">
    <location>
        <begin position="389"/>
        <end position="412"/>
    </location>
</feature>
<feature type="region of interest" description="Disordered" evidence="3">
    <location>
        <begin position="217"/>
        <end position="256"/>
    </location>
</feature>
<dbReference type="InterPro" id="IPR012677">
    <property type="entry name" value="Nucleotide-bd_a/b_plait_sf"/>
</dbReference>
<dbReference type="PROSITE" id="PS50102">
    <property type="entry name" value="RRM"/>
    <property type="match status" value="1"/>
</dbReference>
<feature type="compositionally biased region" description="Low complexity" evidence="3">
    <location>
        <begin position="313"/>
        <end position="329"/>
    </location>
</feature>
<evidence type="ECO:0000313" key="5">
    <source>
        <dbReference type="Proteomes" id="UP000694843"/>
    </source>
</evidence>
<dbReference type="GO" id="GO:0005654">
    <property type="term" value="C:nucleoplasm"/>
    <property type="evidence" value="ECO:0007669"/>
    <property type="project" value="TreeGrafter"/>
</dbReference>
<dbReference type="KEGG" id="hazt:108667224"/>
<protein>
    <submittedName>
        <fullName evidence="6">Serine/arginine-rich-splicing factor SR34 isoform X1</fullName>
    </submittedName>
</protein>
<dbReference type="GeneID" id="108667224"/>
<dbReference type="InterPro" id="IPR000504">
    <property type="entry name" value="RRM_dom"/>
</dbReference>
<evidence type="ECO:0000256" key="2">
    <source>
        <dbReference type="PROSITE-ProRule" id="PRU00176"/>
    </source>
</evidence>
<feature type="region of interest" description="Disordered" evidence="3">
    <location>
        <begin position="270"/>
        <end position="448"/>
    </location>
</feature>
<evidence type="ECO:0000259" key="4">
    <source>
        <dbReference type="PROSITE" id="PS50102"/>
    </source>
</evidence>
<dbReference type="SMART" id="SM00360">
    <property type="entry name" value="RRM"/>
    <property type="match status" value="1"/>
</dbReference>
<dbReference type="Proteomes" id="UP000694843">
    <property type="component" value="Unplaced"/>
</dbReference>
<dbReference type="RefSeq" id="XP_018009712.1">
    <property type="nucleotide sequence ID" value="XM_018154223.1"/>
</dbReference>
<accession>A0A8B7N749</accession>
<feature type="compositionally biased region" description="Low complexity" evidence="3">
    <location>
        <begin position="413"/>
        <end position="424"/>
    </location>
</feature>
<feature type="region of interest" description="Disordered" evidence="3">
    <location>
        <begin position="122"/>
        <end position="141"/>
    </location>
</feature>
<keyword evidence="5" id="KW-1185">Reference proteome</keyword>
<dbReference type="PANTHER" id="PTHR15481:SF0">
    <property type="entry name" value="LD23870P-RELATED"/>
    <property type="match status" value="1"/>
</dbReference>
<dbReference type="GO" id="GO:0000398">
    <property type="term" value="P:mRNA splicing, via spliceosome"/>
    <property type="evidence" value="ECO:0007669"/>
    <property type="project" value="TreeGrafter"/>
</dbReference>
<feature type="compositionally biased region" description="Low complexity" evidence="3">
    <location>
        <begin position="286"/>
        <end position="296"/>
    </location>
</feature>